<organism evidence="1 2">
    <name type="scientific">Palleniella muris</name>
    <dbReference type="NCBI Taxonomy" id="3038145"/>
    <lineage>
        <taxon>Bacteria</taxon>
        <taxon>Pseudomonadati</taxon>
        <taxon>Bacteroidota</taxon>
        <taxon>Bacteroidia</taxon>
        <taxon>Bacteroidales</taxon>
        <taxon>Prevotellaceae</taxon>
        <taxon>Palleniella</taxon>
    </lineage>
</organism>
<dbReference type="EMBL" id="SRZC01000006">
    <property type="protein sequence ID" value="TGX83010.1"/>
    <property type="molecule type" value="Genomic_DNA"/>
</dbReference>
<proteinExistence type="predicted"/>
<protein>
    <submittedName>
        <fullName evidence="1">DUF1896 family protein</fullName>
    </submittedName>
</protein>
<accession>A0AC61QSD4</accession>
<comment type="caution">
    <text evidence="1">The sequence shown here is derived from an EMBL/GenBank/DDBJ whole genome shotgun (WGS) entry which is preliminary data.</text>
</comment>
<sequence length="172" mass="20323">MPTIHHFKQTGFRQTTKFPTIMKQSHENEMDYFAAYLYGHLRDHRFPELTDPEFINTRAGEAYKTMTHLILEGRSQSVAEELAMRVLLEGHYVSRWDVIFNLLEELFHNDLPTEEAKIEWAELLLGLRYVNAILDKYEVNGDFLSREDYPRLQNELAGTIADILEQYRNELQ</sequence>
<reference evidence="1" key="1">
    <citation type="submission" date="2019-04" db="EMBL/GenBank/DDBJ databases">
        <title>Microbes associate with the intestines of laboratory mice.</title>
        <authorList>
            <person name="Navarre W."/>
            <person name="Wong E."/>
            <person name="Huang K."/>
            <person name="Tropini C."/>
            <person name="Ng K."/>
            <person name="Yu B."/>
        </authorList>
    </citation>
    <scope>NUCLEOTIDE SEQUENCE</scope>
    <source>
        <strain evidence="1">NM73_A23</strain>
    </source>
</reference>
<name>A0AC61QSD4_9BACT</name>
<evidence type="ECO:0000313" key="1">
    <source>
        <dbReference type="EMBL" id="TGX83010.1"/>
    </source>
</evidence>
<dbReference type="Proteomes" id="UP000308886">
    <property type="component" value="Unassembled WGS sequence"/>
</dbReference>
<evidence type="ECO:0000313" key="2">
    <source>
        <dbReference type="Proteomes" id="UP000308886"/>
    </source>
</evidence>
<gene>
    <name evidence="1" type="ORF">E5358_04955</name>
</gene>
<keyword evidence="2" id="KW-1185">Reference proteome</keyword>